<dbReference type="SMR" id="A0A832T372"/>
<evidence type="ECO:0000259" key="1">
    <source>
        <dbReference type="Pfam" id="PF02627"/>
    </source>
</evidence>
<feature type="domain" description="Carboxymuconolactone decarboxylase-like" evidence="1">
    <location>
        <begin position="18"/>
        <end position="99"/>
    </location>
</feature>
<organism evidence="2 3">
    <name type="scientific">Methanocaldococcus jannaschii</name>
    <dbReference type="NCBI Taxonomy" id="2190"/>
    <lineage>
        <taxon>Archaea</taxon>
        <taxon>Methanobacteriati</taxon>
        <taxon>Methanobacteriota</taxon>
        <taxon>Methanomada group</taxon>
        <taxon>Methanococci</taxon>
        <taxon>Methanococcales</taxon>
        <taxon>Methanocaldococcaceae</taxon>
        <taxon>Methanocaldococcus</taxon>
    </lineage>
</organism>
<dbReference type="Pfam" id="PF02627">
    <property type="entry name" value="CMD"/>
    <property type="match status" value="1"/>
</dbReference>
<dbReference type="GO" id="GO:0051920">
    <property type="term" value="F:peroxiredoxin activity"/>
    <property type="evidence" value="ECO:0007669"/>
    <property type="project" value="InterPro"/>
</dbReference>
<dbReference type="Proteomes" id="UP000645676">
    <property type="component" value="Unassembled WGS sequence"/>
</dbReference>
<dbReference type="OMA" id="EVAGDQC"/>
<dbReference type="SUPFAM" id="SSF69118">
    <property type="entry name" value="AhpD-like"/>
    <property type="match status" value="1"/>
</dbReference>
<dbReference type="EMBL" id="DUJR01000005">
    <property type="protein sequence ID" value="HII59146.1"/>
    <property type="molecule type" value="Genomic_DNA"/>
</dbReference>
<dbReference type="PANTHER" id="PTHR33930:SF2">
    <property type="entry name" value="BLR3452 PROTEIN"/>
    <property type="match status" value="1"/>
</dbReference>
<evidence type="ECO:0000313" key="3">
    <source>
        <dbReference type="Proteomes" id="UP000645676"/>
    </source>
</evidence>
<reference evidence="2" key="1">
    <citation type="journal article" date="2020" name="bioRxiv">
        <title>A rank-normalized archaeal taxonomy based on genome phylogeny resolves widespread incomplete and uneven classifications.</title>
        <authorList>
            <person name="Rinke C."/>
            <person name="Chuvochina M."/>
            <person name="Mussig A.J."/>
            <person name="Chaumeil P.-A."/>
            <person name="Waite D.W."/>
            <person name="Whitman W.B."/>
            <person name="Parks D.H."/>
            <person name="Hugenholtz P."/>
        </authorList>
    </citation>
    <scope>NUCLEOTIDE SEQUENCE</scope>
    <source>
        <strain evidence="2">UBA8849</strain>
    </source>
</reference>
<proteinExistence type="predicted"/>
<dbReference type="RefSeq" id="WP_010871034.1">
    <property type="nucleotide sequence ID" value="NC_000909.1"/>
</dbReference>
<comment type="caution">
    <text evidence="2">The sequence shown here is derived from an EMBL/GenBank/DDBJ whole genome shotgun (WGS) entry which is preliminary data.</text>
</comment>
<accession>A0A832T372</accession>
<dbReference type="InterPro" id="IPR003779">
    <property type="entry name" value="CMD-like"/>
</dbReference>
<name>A0A832T372_9EURY</name>
<dbReference type="AlphaFoldDB" id="A0A832T372"/>
<dbReference type="InterPro" id="IPR029032">
    <property type="entry name" value="AhpD-like"/>
</dbReference>
<protein>
    <submittedName>
        <fullName evidence="2">Carboxymuconolactone decarboxylase family protein</fullName>
    </submittedName>
</protein>
<sequence>MAEFVPAETIEVVKKNCPEFYEAVANLQKEVFSGKKLDEKMQRLVLLAVVATLGDEKAVKRQTKKLMEMGATIEEIQDVMKVVYIGAGMPRFIKAVEAILEVAGDQC</sequence>
<dbReference type="Gene3D" id="1.20.1290.10">
    <property type="entry name" value="AhpD-like"/>
    <property type="match status" value="1"/>
</dbReference>
<evidence type="ECO:0000313" key="2">
    <source>
        <dbReference type="EMBL" id="HII59146.1"/>
    </source>
</evidence>
<gene>
    <name evidence="2" type="ORF">HA335_00975</name>
</gene>
<dbReference type="PANTHER" id="PTHR33930">
    <property type="entry name" value="ALKYL HYDROPEROXIDE REDUCTASE AHPD"/>
    <property type="match status" value="1"/>
</dbReference>